<keyword evidence="1" id="KW-0175">Coiled coil</keyword>
<feature type="coiled-coil region" evidence="1">
    <location>
        <begin position="3"/>
        <end position="37"/>
    </location>
</feature>
<feature type="non-terminal residue" evidence="3">
    <location>
        <position position="1"/>
    </location>
</feature>
<dbReference type="EMBL" id="JAAGNA010000392">
    <property type="protein sequence ID" value="NEC49136.1"/>
    <property type="molecule type" value="Genomic_DNA"/>
</dbReference>
<comment type="caution">
    <text evidence="3">The sequence shown here is derived from an EMBL/GenBank/DDBJ whole genome shotgun (WGS) entry which is preliminary data.</text>
</comment>
<evidence type="ECO:0000256" key="2">
    <source>
        <dbReference type="SAM" id="MobiDB-lite"/>
    </source>
</evidence>
<evidence type="ECO:0000313" key="4">
    <source>
        <dbReference type="Proteomes" id="UP000471745"/>
    </source>
</evidence>
<feature type="compositionally biased region" description="Basic and acidic residues" evidence="2">
    <location>
        <begin position="84"/>
        <end position="114"/>
    </location>
</feature>
<dbReference type="AlphaFoldDB" id="A0A9X5CIK6"/>
<dbReference type="Proteomes" id="UP000471745">
    <property type="component" value="Unassembled WGS sequence"/>
</dbReference>
<proteinExistence type="predicted"/>
<sequence length="114" mass="12618">GEAERAGAAAERAQEALDKALAEAEELAERLEAAEEMPFEEEPDTSVRDRLAADGANARQTEMEARLQARTHEERVKGLAGRADSLDRAARAEREARARAEQRRARLRHEAEVA</sequence>
<name>A0A9X5CIK6_9ACTN</name>
<evidence type="ECO:0000256" key="1">
    <source>
        <dbReference type="SAM" id="Coils"/>
    </source>
</evidence>
<protein>
    <recommendedName>
        <fullName evidence="5">Chromosome segregation protein SMC</fullName>
    </recommendedName>
</protein>
<accession>A0A9X5CIK6</accession>
<evidence type="ECO:0008006" key="5">
    <source>
        <dbReference type="Google" id="ProtNLM"/>
    </source>
</evidence>
<keyword evidence="4" id="KW-1185">Reference proteome</keyword>
<feature type="region of interest" description="Disordered" evidence="2">
    <location>
        <begin position="74"/>
        <end position="114"/>
    </location>
</feature>
<reference evidence="3 4" key="1">
    <citation type="submission" date="2020-01" db="EMBL/GenBank/DDBJ databases">
        <title>Insect and environment-associated Actinomycetes.</title>
        <authorList>
            <person name="Currrie C."/>
            <person name="Chevrette M."/>
            <person name="Carlson C."/>
            <person name="Stubbendieck R."/>
            <person name="Wendt-Pienkowski E."/>
        </authorList>
    </citation>
    <scope>NUCLEOTIDE SEQUENCE [LARGE SCALE GENOMIC DNA]</scope>
    <source>
        <strain evidence="3 4">SID8189</strain>
    </source>
</reference>
<organism evidence="3 4">
    <name type="scientific">Actinospica acidiphila</name>
    <dbReference type="NCBI Taxonomy" id="304899"/>
    <lineage>
        <taxon>Bacteria</taxon>
        <taxon>Bacillati</taxon>
        <taxon>Actinomycetota</taxon>
        <taxon>Actinomycetes</taxon>
        <taxon>Catenulisporales</taxon>
        <taxon>Actinospicaceae</taxon>
        <taxon>Actinospica</taxon>
    </lineage>
</organism>
<gene>
    <name evidence="3" type="ORF">G3I18_11175</name>
</gene>
<feature type="non-terminal residue" evidence="3">
    <location>
        <position position="114"/>
    </location>
</feature>
<dbReference type="RefSeq" id="WP_163088218.1">
    <property type="nucleotide sequence ID" value="NZ_JAAGNA010000392.1"/>
</dbReference>
<evidence type="ECO:0000313" key="3">
    <source>
        <dbReference type="EMBL" id="NEC49136.1"/>
    </source>
</evidence>